<feature type="region of interest" description="Disordered" evidence="1">
    <location>
        <begin position="78"/>
        <end position="100"/>
    </location>
</feature>
<protein>
    <submittedName>
        <fullName evidence="2">Reverse transcriptase domain-containing protein</fullName>
    </submittedName>
</protein>
<comment type="caution">
    <text evidence="2">The sequence shown here is derived from an EMBL/GenBank/DDBJ whole genome shotgun (WGS) entry which is preliminary data.</text>
</comment>
<feature type="compositionally biased region" description="Polar residues" evidence="1">
    <location>
        <begin position="288"/>
        <end position="302"/>
    </location>
</feature>
<keyword evidence="3" id="KW-1185">Reference proteome</keyword>
<reference evidence="2" key="2">
    <citation type="submission" date="2022-01" db="EMBL/GenBank/DDBJ databases">
        <authorList>
            <person name="Yamashiro T."/>
            <person name="Shiraishi A."/>
            <person name="Satake H."/>
            <person name="Nakayama K."/>
        </authorList>
    </citation>
    <scope>NUCLEOTIDE SEQUENCE</scope>
</reference>
<evidence type="ECO:0000313" key="3">
    <source>
        <dbReference type="Proteomes" id="UP001151760"/>
    </source>
</evidence>
<keyword evidence="2" id="KW-0695">RNA-directed DNA polymerase</keyword>
<feature type="compositionally biased region" description="Polar residues" evidence="1">
    <location>
        <begin position="89"/>
        <end position="100"/>
    </location>
</feature>
<dbReference type="PANTHER" id="PTHR31286:SF99">
    <property type="entry name" value="DUF4283 DOMAIN-CONTAINING PROTEIN"/>
    <property type="match status" value="1"/>
</dbReference>
<keyword evidence="2" id="KW-0808">Transferase</keyword>
<keyword evidence="2" id="KW-0548">Nucleotidyltransferase</keyword>
<dbReference type="Proteomes" id="UP001151760">
    <property type="component" value="Unassembled WGS sequence"/>
</dbReference>
<dbReference type="PANTHER" id="PTHR31286">
    <property type="entry name" value="GLYCINE-RICH CELL WALL STRUCTURAL PROTEIN 1.8-LIKE"/>
    <property type="match status" value="1"/>
</dbReference>
<evidence type="ECO:0000313" key="2">
    <source>
        <dbReference type="EMBL" id="GJT48935.1"/>
    </source>
</evidence>
<gene>
    <name evidence="2" type="ORF">Tco_0975092</name>
</gene>
<accession>A0ABQ5EDD6</accession>
<proteinExistence type="predicted"/>
<sequence>MIPTSIVLIIKESRIDDDDILDALSLDSSVEAKEAARHGFLPPGFSPATRLILQPPSWIGLQILNVLEMKSGFLDFGGGEERRKRKKGNSSARTSLDSRTSNVVMDSNFPSLSGLAAKLRNKDGGNQDASIPAQDVLVHDYLGQVGTNSAQADMSVPHVNESTIPRLFASLVTKEVDSSKKWAPNANLLKEDLNSVPIWVKFHDIPIVSFTINGLSTMATNLGNPIMLDSYTCSMCLQSWRRMDYAHALIDIRDRELMDDMIIVIPNMEDDEVVLHMVRFKPKKPISQAVSKRNNASSSGTKKNSEVPRNVTSSANPFDALNTIKEGDELGSNGRRQVQVDDMVNKNSDSEFVEVYDETASYKAYTSSNVNKASKSGRRGEMKSLYEQWKNNHTEDPYDDDDFDYPGLTDAQMKFAKAFGINLHGQLR</sequence>
<name>A0ABQ5EDD6_9ASTR</name>
<dbReference type="InterPro" id="IPR040256">
    <property type="entry name" value="At4g02000-like"/>
</dbReference>
<evidence type="ECO:0000256" key="1">
    <source>
        <dbReference type="SAM" id="MobiDB-lite"/>
    </source>
</evidence>
<organism evidence="2 3">
    <name type="scientific">Tanacetum coccineum</name>
    <dbReference type="NCBI Taxonomy" id="301880"/>
    <lineage>
        <taxon>Eukaryota</taxon>
        <taxon>Viridiplantae</taxon>
        <taxon>Streptophyta</taxon>
        <taxon>Embryophyta</taxon>
        <taxon>Tracheophyta</taxon>
        <taxon>Spermatophyta</taxon>
        <taxon>Magnoliopsida</taxon>
        <taxon>eudicotyledons</taxon>
        <taxon>Gunneridae</taxon>
        <taxon>Pentapetalae</taxon>
        <taxon>asterids</taxon>
        <taxon>campanulids</taxon>
        <taxon>Asterales</taxon>
        <taxon>Asteraceae</taxon>
        <taxon>Asteroideae</taxon>
        <taxon>Anthemideae</taxon>
        <taxon>Anthemidinae</taxon>
        <taxon>Tanacetum</taxon>
    </lineage>
</organism>
<dbReference type="GO" id="GO:0003964">
    <property type="term" value="F:RNA-directed DNA polymerase activity"/>
    <property type="evidence" value="ECO:0007669"/>
    <property type="project" value="UniProtKB-KW"/>
</dbReference>
<reference evidence="2" key="1">
    <citation type="journal article" date="2022" name="Int. J. Mol. Sci.">
        <title>Draft Genome of Tanacetum Coccineum: Genomic Comparison of Closely Related Tanacetum-Family Plants.</title>
        <authorList>
            <person name="Yamashiro T."/>
            <person name="Shiraishi A."/>
            <person name="Nakayama K."/>
            <person name="Satake H."/>
        </authorList>
    </citation>
    <scope>NUCLEOTIDE SEQUENCE</scope>
</reference>
<feature type="region of interest" description="Disordered" evidence="1">
    <location>
        <begin position="286"/>
        <end position="340"/>
    </location>
</feature>
<dbReference type="EMBL" id="BQNB010016194">
    <property type="protein sequence ID" value="GJT48935.1"/>
    <property type="molecule type" value="Genomic_DNA"/>
</dbReference>